<gene>
    <name evidence="13" type="ORF">PAQ31011_02809</name>
</gene>
<evidence type="ECO:0000259" key="12">
    <source>
        <dbReference type="Pfam" id="PF00483"/>
    </source>
</evidence>
<accession>A0A5E4VS62</accession>
<evidence type="ECO:0000256" key="1">
    <source>
        <dbReference type="ARBA" id="ARBA00001946"/>
    </source>
</evidence>
<dbReference type="Gene3D" id="3.90.550.10">
    <property type="entry name" value="Spore Coat Polysaccharide Biosynthesis Protein SpsA, Chain A"/>
    <property type="match status" value="1"/>
</dbReference>
<comment type="cofactor">
    <cofactor evidence="1">
        <name>Mg(2+)</name>
        <dbReference type="ChEBI" id="CHEBI:18420"/>
    </cofactor>
</comment>
<comment type="similarity">
    <text evidence="2 11">Belongs to the glucose-1-phosphate thymidylyltransferase family.</text>
</comment>
<evidence type="ECO:0000256" key="2">
    <source>
        <dbReference type="ARBA" id="ARBA00010480"/>
    </source>
</evidence>
<evidence type="ECO:0000256" key="4">
    <source>
        <dbReference type="ARBA" id="ARBA00012461"/>
    </source>
</evidence>
<name>A0A5E4VS62_9BURK</name>
<evidence type="ECO:0000313" key="13">
    <source>
        <dbReference type="EMBL" id="VVE14104.1"/>
    </source>
</evidence>
<feature type="domain" description="Nucleotidyl transferase" evidence="12">
    <location>
        <begin position="6"/>
        <end position="242"/>
    </location>
</feature>
<protein>
    <recommendedName>
        <fullName evidence="4 11">Glucose-1-phosphate thymidylyltransferase</fullName>
        <ecNumber evidence="4 11">2.7.7.24</ecNumber>
    </recommendedName>
</protein>
<keyword evidence="14" id="KW-1185">Reference proteome</keyword>
<dbReference type="Pfam" id="PF00483">
    <property type="entry name" value="NTP_transferase"/>
    <property type="match status" value="1"/>
</dbReference>
<dbReference type="InterPro" id="IPR005835">
    <property type="entry name" value="NTP_transferase_dom"/>
</dbReference>
<sequence>MTTRRKGIILAGGSGTRLYPATLAVSKQLLPVYDKPMIYYPLTTLMLAGIRDVLVISTPQDTPRFEQLLGDGSQWGLNLQYAVQPSPDGLAQAFLIGADFIGDDPCALVLGDNLFYGHDFAALLGAANRQSDGATVFAYPVNDPERYGVVTFDDSGRAIELIEKPKEPKSRYAVTGLYFYDNDVVDVARAIKPSARGELEITDVNNEYLRRGKLNVQIMGRGYAWLDTGTHESMLEASTFIQTIESRQGLKVACPEEIAYRRGWIDATAIEALAQPLAKTGYGQYLLAMLRERVF</sequence>
<evidence type="ECO:0000256" key="9">
    <source>
        <dbReference type="ARBA" id="ARBA00037065"/>
    </source>
</evidence>
<organism evidence="13 14">
    <name type="scientific">Pandoraea aquatica</name>
    <dbReference type="NCBI Taxonomy" id="2508290"/>
    <lineage>
        <taxon>Bacteria</taxon>
        <taxon>Pseudomonadati</taxon>
        <taxon>Pseudomonadota</taxon>
        <taxon>Betaproteobacteria</taxon>
        <taxon>Burkholderiales</taxon>
        <taxon>Burkholderiaceae</taxon>
        <taxon>Pandoraea</taxon>
    </lineage>
</organism>
<dbReference type="PANTHER" id="PTHR43532">
    <property type="entry name" value="GLUCOSE-1-PHOSPHATE THYMIDYLYLTRANSFERASE"/>
    <property type="match status" value="1"/>
</dbReference>
<evidence type="ECO:0000256" key="7">
    <source>
        <dbReference type="ARBA" id="ARBA00022723"/>
    </source>
</evidence>
<keyword evidence="6 11" id="KW-0548">Nucleotidyltransferase</keyword>
<dbReference type="GO" id="GO:0046872">
    <property type="term" value="F:metal ion binding"/>
    <property type="evidence" value="ECO:0007669"/>
    <property type="project" value="UniProtKB-KW"/>
</dbReference>
<dbReference type="RefSeq" id="WP_150576330.1">
    <property type="nucleotide sequence ID" value="NZ_CABPSN010000003.1"/>
</dbReference>
<dbReference type="EC" id="2.7.7.24" evidence="4 11"/>
<evidence type="ECO:0000313" key="14">
    <source>
        <dbReference type="Proteomes" id="UP000366819"/>
    </source>
</evidence>
<dbReference type="GO" id="GO:0008879">
    <property type="term" value="F:glucose-1-phosphate thymidylyltransferase activity"/>
    <property type="evidence" value="ECO:0007669"/>
    <property type="project" value="UniProtKB-EC"/>
</dbReference>
<comment type="function">
    <text evidence="9 11">Catalyzes the formation of dTDP-glucose, from dTTP and glucose 1-phosphate, as well as its pyrophosphorolysis.</text>
</comment>
<evidence type="ECO:0000256" key="5">
    <source>
        <dbReference type="ARBA" id="ARBA00022679"/>
    </source>
</evidence>
<dbReference type="PANTHER" id="PTHR43532:SF1">
    <property type="entry name" value="GLUCOSE-1-PHOSPHATE THYMIDYLYLTRANSFERASE 1"/>
    <property type="match status" value="1"/>
</dbReference>
<dbReference type="Proteomes" id="UP000366819">
    <property type="component" value="Unassembled WGS sequence"/>
</dbReference>
<evidence type="ECO:0000256" key="10">
    <source>
        <dbReference type="ARBA" id="ARBA00049336"/>
    </source>
</evidence>
<dbReference type="InterPro" id="IPR029044">
    <property type="entry name" value="Nucleotide-diphossugar_trans"/>
</dbReference>
<evidence type="ECO:0000256" key="3">
    <source>
        <dbReference type="ARBA" id="ARBA00011881"/>
    </source>
</evidence>
<keyword evidence="5 11" id="KW-0808">Transferase</keyword>
<dbReference type="AlphaFoldDB" id="A0A5E4VS62"/>
<dbReference type="InterPro" id="IPR005907">
    <property type="entry name" value="G1P_thy_trans_s"/>
</dbReference>
<evidence type="ECO:0000256" key="11">
    <source>
        <dbReference type="RuleBase" id="RU003706"/>
    </source>
</evidence>
<dbReference type="EMBL" id="CABPSN010000003">
    <property type="protein sequence ID" value="VVE14104.1"/>
    <property type="molecule type" value="Genomic_DNA"/>
</dbReference>
<dbReference type="FunFam" id="3.90.550.10:FF:000023">
    <property type="entry name" value="Glucose-1-phosphate thymidylyltransferase"/>
    <property type="match status" value="1"/>
</dbReference>
<proteinExistence type="inferred from homology"/>
<comment type="subunit">
    <text evidence="3">Homotetramer.</text>
</comment>
<comment type="catalytic activity">
    <reaction evidence="10 11">
        <text>dTTP + alpha-D-glucose 1-phosphate + H(+) = dTDP-alpha-D-glucose + diphosphate</text>
        <dbReference type="Rhea" id="RHEA:15225"/>
        <dbReference type="ChEBI" id="CHEBI:15378"/>
        <dbReference type="ChEBI" id="CHEBI:33019"/>
        <dbReference type="ChEBI" id="CHEBI:37568"/>
        <dbReference type="ChEBI" id="CHEBI:57477"/>
        <dbReference type="ChEBI" id="CHEBI:58601"/>
        <dbReference type="EC" id="2.7.7.24"/>
    </reaction>
</comment>
<dbReference type="OrthoDB" id="9803871at2"/>
<keyword evidence="7 11" id="KW-0479">Metal-binding</keyword>
<reference evidence="13 14" key="1">
    <citation type="submission" date="2019-08" db="EMBL/GenBank/DDBJ databases">
        <authorList>
            <person name="Peeters C."/>
        </authorList>
    </citation>
    <scope>NUCLEOTIDE SEQUENCE [LARGE SCALE GENOMIC DNA]</scope>
    <source>
        <strain evidence="13 14">LMG 31011</strain>
    </source>
</reference>
<dbReference type="SUPFAM" id="SSF53448">
    <property type="entry name" value="Nucleotide-diphospho-sugar transferases"/>
    <property type="match status" value="1"/>
</dbReference>
<dbReference type="CDD" id="cd02538">
    <property type="entry name" value="G1P_TT_short"/>
    <property type="match status" value="1"/>
</dbReference>
<keyword evidence="8 11" id="KW-0460">Magnesium</keyword>
<evidence type="ECO:0000256" key="6">
    <source>
        <dbReference type="ARBA" id="ARBA00022695"/>
    </source>
</evidence>
<dbReference type="NCBIfam" id="TIGR01207">
    <property type="entry name" value="rmlA"/>
    <property type="match status" value="1"/>
</dbReference>
<evidence type="ECO:0000256" key="8">
    <source>
        <dbReference type="ARBA" id="ARBA00022842"/>
    </source>
</evidence>